<evidence type="ECO:0000259" key="1">
    <source>
        <dbReference type="Pfam" id="PF12530"/>
    </source>
</evidence>
<dbReference type="WBParaSite" id="DME_0000983601-mRNA-1">
    <property type="protein sequence ID" value="DME_0000983601-mRNA-1"/>
    <property type="gene ID" value="DME_0000983601"/>
</dbReference>
<evidence type="ECO:0000313" key="4">
    <source>
        <dbReference type="Proteomes" id="UP000274756"/>
    </source>
</evidence>
<dbReference type="Pfam" id="PF12530">
    <property type="entry name" value="DUF3730"/>
    <property type="match status" value="1"/>
</dbReference>
<reference evidence="5" key="1">
    <citation type="submission" date="2016-04" db="UniProtKB">
        <authorList>
            <consortium name="WormBaseParasite"/>
        </authorList>
    </citation>
    <scope>IDENTIFICATION</scope>
</reference>
<dbReference type="Proteomes" id="UP000038040">
    <property type="component" value="Unplaced"/>
</dbReference>
<sequence length="1271" mass="147175">MGSIGDVQAQLSFPNIITQSEGFLNLIKYLKKSRNDAKEKVNLSILDKISYMFMKKAVNLLCSEMRNGSAIVSNWICSIIPYLINENILSADEVQPECLINSSNWTNPTAIFNLIFNITEDLISSSLQILAHVDQRWHSQFAAALKLLNLKNSFPCIMRLLLDKRMAEVNKLELANFVVLRNISREMGLLFSLSDFSVNHSVLSCKDSLHRTNYILKHADQFSVDILKTSRLDYPECIFTLVKCLYDSSPCSAMALLINPTFPIHPSMTAVLLSLYQCLRYIADEKNLPSTFVPVGYADCLKNLIEKTKNANIQLYDDYDCDNNHAIHYLHWIAASESRIETFLQAWILKKTTSVNHYELDFVAGLLPKLNAKTVNRFLELLFIFSSKNKGLFMIPSILHLLLSLTNMTDLRYEALKLLGDVWSRNQEIFDRLKPLLIIDPHKDDLEWQKSKISLIKRICWEGCESDDLKELMEQLKIILDSENELLLDVIQAFEGLCASEILKLRSISTAIKSIVLKRQRIEEVCAYLSFLASGSIGAEDEEIQVEFMVEIINFTKNSEMRVREAAWQALFRSFSKQDVILIALEKASICDVLSMTNLLQTSNEDEKFEGFVNFLRKLIFTQVAEFGRGLYKEKSMFCDFTEIFRVTSLDSYIFKKIDINTLILYKYAKPRATSANALESLEFLYNSLIQVLSFPFDSIENNWKDVAMYIVSWKTLIETIYENIYAAKKHKPFEITQRICETFRRAILKSNNAQANVTIILPYLAKIFSKFEMLESNNYSLSECAITWLSDVFDHLLSCISDKRSSHSKFFSQEMVFDKAFLLLARLSASFMQYFLCDLRVISRFTDSKDLLLSNEEAKRNWIDDLIASLFGEDGSLQSDIGRAFNTVLNFLFCLNVEKCSISENDVILYSILLGYDSTIIQPLLNRLFHSNYSADAVGKLLEKSSLNDEEIQASLAWYFLACPPSIFDTLPRNYNYLPENCYLREIVRCLKEKSWSENNKVVPIVFNCLLKHSCDDYRKLILPPMNWYCLYELYRSVPDCVELLLRISLQECNLKIFWEILISCGSSDTLKWSKFIVEFLEKLSKNLCIAQFKGLLLKLFDLAEENEWDEEILKALANFPDPLLVKMWIKKVPKIVSTNSFEHPLLKCFAKEILICWKIFIALFVSDPSLSPPIFTSCQGINDDELWTWVQSRLFQHFEQIMMHNDYEPEHKHCFLAFLIGLLKMKDLFEEETVLRIREIVWIMLKNDREYSMSVIDEENLWNDIFIPF</sequence>
<dbReference type="OrthoDB" id="5854820at2759"/>
<keyword evidence="4" id="KW-1185">Reference proteome</keyword>
<feature type="domain" description="DUF3730" evidence="1">
    <location>
        <begin position="371"/>
        <end position="571"/>
    </location>
</feature>
<dbReference type="EMBL" id="UYYG01000132">
    <property type="protein sequence ID" value="VDN53446.1"/>
    <property type="molecule type" value="Genomic_DNA"/>
</dbReference>
<gene>
    <name evidence="2" type="ORF">DME_LOCUS3419</name>
</gene>
<dbReference type="STRING" id="318479.A0A158Q6E0"/>
<dbReference type="AlphaFoldDB" id="A0A158Q6E0"/>
<organism evidence="3 5">
    <name type="scientific">Dracunculus medinensis</name>
    <name type="common">Guinea worm</name>
    <dbReference type="NCBI Taxonomy" id="318479"/>
    <lineage>
        <taxon>Eukaryota</taxon>
        <taxon>Metazoa</taxon>
        <taxon>Ecdysozoa</taxon>
        <taxon>Nematoda</taxon>
        <taxon>Chromadorea</taxon>
        <taxon>Rhabditida</taxon>
        <taxon>Spirurina</taxon>
        <taxon>Dracunculoidea</taxon>
        <taxon>Dracunculidae</taxon>
        <taxon>Dracunculus</taxon>
    </lineage>
</organism>
<evidence type="ECO:0000313" key="3">
    <source>
        <dbReference type="Proteomes" id="UP000038040"/>
    </source>
</evidence>
<accession>A0A158Q6E0</accession>
<dbReference type="InterPro" id="IPR022542">
    <property type="entry name" value="FOCAD/RST1_DUF3730"/>
</dbReference>
<evidence type="ECO:0000313" key="2">
    <source>
        <dbReference type="EMBL" id="VDN53446.1"/>
    </source>
</evidence>
<name>A0A158Q6E0_DRAME</name>
<dbReference type="Proteomes" id="UP000274756">
    <property type="component" value="Unassembled WGS sequence"/>
</dbReference>
<protein>
    <submittedName>
        <fullName evidence="5">DUF2428 domain-containing protein</fullName>
    </submittedName>
</protein>
<evidence type="ECO:0000313" key="5">
    <source>
        <dbReference type="WBParaSite" id="DME_0000983601-mRNA-1"/>
    </source>
</evidence>
<proteinExistence type="predicted"/>
<reference evidence="2 4" key="2">
    <citation type="submission" date="2018-11" db="EMBL/GenBank/DDBJ databases">
        <authorList>
            <consortium name="Pathogen Informatics"/>
        </authorList>
    </citation>
    <scope>NUCLEOTIDE SEQUENCE [LARGE SCALE GENOMIC DNA]</scope>
</reference>